<dbReference type="EMBL" id="MU001920">
    <property type="protein sequence ID" value="KAF2793619.1"/>
    <property type="molecule type" value="Genomic_DNA"/>
</dbReference>
<protein>
    <submittedName>
        <fullName evidence="3">Ankyrin</fullName>
    </submittedName>
</protein>
<dbReference type="OrthoDB" id="1577640at2759"/>
<feature type="repeat" description="ANK" evidence="1">
    <location>
        <begin position="392"/>
        <end position="421"/>
    </location>
</feature>
<dbReference type="SMART" id="SM00248">
    <property type="entry name" value="ANK"/>
    <property type="match status" value="4"/>
</dbReference>
<evidence type="ECO:0000313" key="4">
    <source>
        <dbReference type="Proteomes" id="UP000799757"/>
    </source>
</evidence>
<dbReference type="AlphaFoldDB" id="A0A6A6XAY7"/>
<dbReference type="InterPro" id="IPR054471">
    <property type="entry name" value="GPIID_WHD"/>
</dbReference>
<evidence type="ECO:0000313" key="3">
    <source>
        <dbReference type="EMBL" id="KAF2793619.1"/>
    </source>
</evidence>
<feature type="non-terminal residue" evidence="3">
    <location>
        <position position="1"/>
    </location>
</feature>
<dbReference type="PROSITE" id="PS50297">
    <property type="entry name" value="ANK_REP_REGION"/>
    <property type="match status" value="1"/>
</dbReference>
<name>A0A6A6XAY7_9PLEO</name>
<dbReference type="Pfam" id="PF13606">
    <property type="entry name" value="Ank_3"/>
    <property type="match status" value="1"/>
</dbReference>
<dbReference type="PANTHER" id="PTHR10039:SF16">
    <property type="entry name" value="GPI INOSITOL-DEACYLASE"/>
    <property type="match status" value="1"/>
</dbReference>
<dbReference type="InterPro" id="IPR002110">
    <property type="entry name" value="Ankyrin_rpt"/>
</dbReference>
<dbReference type="PANTHER" id="PTHR10039">
    <property type="entry name" value="AMELOGENIN"/>
    <property type="match status" value="1"/>
</dbReference>
<dbReference type="SUPFAM" id="SSF48403">
    <property type="entry name" value="Ankyrin repeat"/>
    <property type="match status" value="1"/>
</dbReference>
<feature type="non-terminal residue" evidence="3">
    <location>
        <position position="421"/>
    </location>
</feature>
<accession>A0A6A6XAY7</accession>
<dbReference type="InterPro" id="IPR036770">
    <property type="entry name" value="Ankyrin_rpt-contain_sf"/>
</dbReference>
<dbReference type="PROSITE" id="PS50088">
    <property type="entry name" value="ANK_REPEAT"/>
    <property type="match status" value="1"/>
</dbReference>
<proteinExistence type="predicted"/>
<evidence type="ECO:0000259" key="2">
    <source>
        <dbReference type="Pfam" id="PF22939"/>
    </source>
</evidence>
<organism evidence="3 4">
    <name type="scientific">Melanomma pulvis-pyrius CBS 109.77</name>
    <dbReference type="NCBI Taxonomy" id="1314802"/>
    <lineage>
        <taxon>Eukaryota</taxon>
        <taxon>Fungi</taxon>
        <taxon>Dikarya</taxon>
        <taxon>Ascomycota</taxon>
        <taxon>Pezizomycotina</taxon>
        <taxon>Dothideomycetes</taxon>
        <taxon>Pleosporomycetidae</taxon>
        <taxon>Pleosporales</taxon>
        <taxon>Melanommataceae</taxon>
        <taxon>Melanomma</taxon>
    </lineage>
</organism>
<feature type="domain" description="GPI inositol-deacylase winged helix" evidence="2">
    <location>
        <begin position="118"/>
        <end position="206"/>
    </location>
</feature>
<dbReference type="Gene3D" id="1.25.40.20">
    <property type="entry name" value="Ankyrin repeat-containing domain"/>
    <property type="match status" value="1"/>
</dbReference>
<keyword evidence="1" id="KW-0040">ANK repeat</keyword>
<keyword evidence="4" id="KW-1185">Reference proteome</keyword>
<reference evidence="3" key="1">
    <citation type="journal article" date="2020" name="Stud. Mycol.">
        <title>101 Dothideomycetes genomes: a test case for predicting lifestyles and emergence of pathogens.</title>
        <authorList>
            <person name="Haridas S."/>
            <person name="Albert R."/>
            <person name="Binder M."/>
            <person name="Bloem J."/>
            <person name="Labutti K."/>
            <person name="Salamov A."/>
            <person name="Andreopoulos B."/>
            <person name="Baker S."/>
            <person name="Barry K."/>
            <person name="Bills G."/>
            <person name="Bluhm B."/>
            <person name="Cannon C."/>
            <person name="Castanera R."/>
            <person name="Culley D."/>
            <person name="Daum C."/>
            <person name="Ezra D."/>
            <person name="Gonzalez J."/>
            <person name="Henrissat B."/>
            <person name="Kuo A."/>
            <person name="Liang C."/>
            <person name="Lipzen A."/>
            <person name="Lutzoni F."/>
            <person name="Magnuson J."/>
            <person name="Mondo S."/>
            <person name="Nolan M."/>
            <person name="Ohm R."/>
            <person name="Pangilinan J."/>
            <person name="Park H.-J."/>
            <person name="Ramirez L."/>
            <person name="Alfaro M."/>
            <person name="Sun H."/>
            <person name="Tritt A."/>
            <person name="Yoshinaga Y."/>
            <person name="Zwiers L.-H."/>
            <person name="Turgeon B."/>
            <person name="Goodwin S."/>
            <person name="Spatafora J."/>
            <person name="Crous P."/>
            <person name="Grigoriev I."/>
        </authorList>
    </citation>
    <scope>NUCLEOTIDE SEQUENCE</scope>
    <source>
        <strain evidence="3">CBS 109.77</strain>
    </source>
</reference>
<gene>
    <name evidence="3" type="ORF">K505DRAFT_197025</name>
</gene>
<dbReference type="Pfam" id="PF12796">
    <property type="entry name" value="Ank_2"/>
    <property type="match status" value="1"/>
</dbReference>
<sequence>TGSFNIFITSRPEADISSAMAKIGDITLELQGVGVQDDIRSHIIAFMDKDSRMKVWPENVKDEVVKHLVQKSNGMCLESLRTCLKPKLGTIKQKLSDLPRTLDSTYERIFQQMNPEYEREMRTILMLLACSVRPMTIQEVAEATAVDIEAQSLDDRFPDPYDVLELCSSLVSLERGYTSWRWPSNVKIVQFAHFSVKEFILSDRRQTMIPPSLRFDIPMGQKEITELCLIYLLDFNGGKRASSIDHDAFPMLAYAALHWTTHMTTVPTDNAQTIQELLIRLFNPDEPDNLMNFLNLYDPASTWHPFDGGKTVANNFHIKRSKQDFETPLYYACHYGLIDIARWLVEEEDENSDVKKEKLGSALGAAAAEGHLPITQMIMKHGVDPNSPYCGKYFSPLHAAATSGNPEVMKLLLEAGADVQA</sequence>
<dbReference type="Pfam" id="PF22939">
    <property type="entry name" value="WHD_GPIID"/>
    <property type="match status" value="1"/>
</dbReference>
<dbReference type="Proteomes" id="UP000799757">
    <property type="component" value="Unassembled WGS sequence"/>
</dbReference>
<evidence type="ECO:0000256" key="1">
    <source>
        <dbReference type="PROSITE-ProRule" id="PRU00023"/>
    </source>
</evidence>